<evidence type="ECO:0000313" key="2">
    <source>
        <dbReference type="EMBL" id="QHT98184.1"/>
    </source>
</evidence>
<sequence>MGGGGSKQTSHFKEIDSRLTAQFEANCKSSAQSIQEISLKGVNIIATDNCNISFMNKASVNSSCDMGPIIDAIAEMAVSTDQEFAKKLEDAQDRQANAKCDKDNCTDKLKVSVAKRLTSACESSSKAQQTLELIGATIICDGNSVAKFGNFSEVRASCLRSLLHGGVEELSGQNTENLESSSPSFSTSSQYSDMMIMGALALIVFIILTKK</sequence>
<name>A0A6C0IXW7_9ZZZZ</name>
<dbReference type="AlphaFoldDB" id="A0A6C0IXW7"/>
<proteinExistence type="predicted"/>
<reference evidence="2" key="1">
    <citation type="journal article" date="2020" name="Nature">
        <title>Giant virus diversity and host interactions through global metagenomics.</title>
        <authorList>
            <person name="Schulz F."/>
            <person name="Roux S."/>
            <person name="Paez-Espino D."/>
            <person name="Jungbluth S."/>
            <person name="Walsh D.A."/>
            <person name="Denef V.J."/>
            <person name="McMahon K.D."/>
            <person name="Konstantinidis K.T."/>
            <person name="Eloe-Fadrosh E.A."/>
            <person name="Kyrpides N.C."/>
            <person name="Woyke T."/>
        </authorList>
    </citation>
    <scope>NUCLEOTIDE SEQUENCE</scope>
    <source>
        <strain evidence="2">GVMAG-M-3300025626-8</strain>
    </source>
</reference>
<organism evidence="2">
    <name type="scientific">viral metagenome</name>
    <dbReference type="NCBI Taxonomy" id="1070528"/>
    <lineage>
        <taxon>unclassified sequences</taxon>
        <taxon>metagenomes</taxon>
        <taxon>organismal metagenomes</taxon>
    </lineage>
</organism>
<evidence type="ECO:0000256" key="1">
    <source>
        <dbReference type="SAM" id="Phobius"/>
    </source>
</evidence>
<dbReference type="EMBL" id="MN740289">
    <property type="protein sequence ID" value="QHT98184.1"/>
    <property type="molecule type" value="Genomic_DNA"/>
</dbReference>
<accession>A0A6C0IXW7</accession>
<keyword evidence="1" id="KW-0812">Transmembrane</keyword>
<feature type="transmembrane region" description="Helical" evidence="1">
    <location>
        <begin position="191"/>
        <end position="209"/>
    </location>
</feature>
<protein>
    <submittedName>
        <fullName evidence="2">Uncharacterized protein</fullName>
    </submittedName>
</protein>
<keyword evidence="1" id="KW-1133">Transmembrane helix</keyword>
<keyword evidence="1" id="KW-0472">Membrane</keyword>